<keyword evidence="4" id="KW-1185">Reference proteome</keyword>
<evidence type="ECO:0000313" key="3">
    <source>
        <dbReference type="EMBL" id="TFY74355.1"/>
    </source>
</evidence>
<protein>
    <recommendedName>
        <fullName evidence="2">F-box domain-containing protein</fullName>
    </recommendedName>
</protein>
<dbReference type="Gene3D" id="1.20.1280.50">
    <property type="match status" value="1"/>
</dbReference>
<evidence type="ECO:0000259" key="2">
    <source>
        <dbReference type="Pfam" id="PF12937"/>
    </source>
</evidence>
<accession>A0A4Y9ZHZ7</accession>
<dbReference type="AlphaFoldDB" id="A0A4Y9ZHZ7"/>
<comment type="caution">
    <text evidence="3">The sequence shown here is derived from an EMBL/GenBank/DDBJ whole genome shotgun (WGS) entry which is preliminary data.</text>
</comment>
<evidence type="ECO:0000313" key="4">
    <source>
        <dbReference type="Proteomes" id="UP000298061"/>
    </source>
</evidence>
<dbReference type="InterPro" id="IPR036047">
    <property type="entry name" value="F-box-like_dom_sf"/>
</dbReference>
<dbReference type="Pfam" id="PF12937">
    <property type="entry name" value="F-box-like"/>
    <property type="match status" value="1"/>
</dbReference>
<dbReference type="OrthoDB" id="2884925at2759"/>
<reference evidence="3 4" key="1">
    <citation type="submission" date="2019-02" db="EMBL/GenBank/DDBJ databases">
        <title>Genome sequencing of the rare red list fungi Hericium alpestre (H. flagellum).</title>
        <authorList>
            <person name="Buettner E."/>
            <person name="Kellner H."/>
        </authorList>
    </citation>
    <scope>NUCLEOTIDE SEQUENCE [LARGE SCALE GENOMIC DNA]</scope>
    <source>
        <strain evidence="3 4">DSM 108284</strain>
    </source>
</reference>
<gene>
    <name evidence="3" type="ORF">EWM64_g9657</name>
</gene>
<dbReference type="STRING" id="135208.A0A4Y9ZHZ7"/>
<dbReference type="InterPro" id="IPR001810">
    <property type="entry name" value="F-box_dom"/>
</dbReference>
<dbReference type="Proteomes" id="UP000298061">
    <property type="component" value="Unassembled WGS sequence"/>
</dbReference>
<name>A0A4Y9ZHZ7_9AGAM</name>
<sequence length="558" mass="62330">MTDYSMSRNTEYEYRYNPSIIKSVAHSVETDLEDARKLLQAQIAGLRNAPLTIRRRGVPLPAIHHLPEELLCFIFRYLMSEDEPSGKDELGWINATHVCRYWRMVALSNPTLWWCLDFNLGRQWATAVLARSQALPLEINLTVLSGEEYEYADYLVRKCLKRAISLFMVVPQALPGRLDDMLIGPAPLLESFELSYDVENVNPLPILPDSTPYMLPATFLDHANCPRLESIALSRCTIPLGPPLDLTDLALHNLIADNILPIFQLLLQLQCLSALIVQFHRSVDLHGEVEKWDEIHLSLKPITMPHIAKFDLKGRNPECSMVIGNLIAPRLSEFFMECTITTGCLEEFAEVNDTLEDFIGRSGVTAKDQAGISASVSGADVNPGDDRTCKLEVFSWSTPEHACASSSKVSNGLSVEFSWPDESVPPLLRLAGDVCHAARLGDVHTLDLDLVENLFDADVLEEMISLVQRLESLRFLSVDGLADNHEDDVLVLLSGQDYLRSYEDDRMEGYHYEVLRSAVPKAYEPSDTPTTPIPISPSNDETNDPTSSPLPENDPNSA</sequence>
<organism evidence="3 4">
    <name type="scientific">Hericium alpestre</name>
    <dbReference type="NCBI Taxonomy" id="135208"/>
    <lineage>
        <taxon>Eukaryota</taxon>
        <taxon>Fungi</taxon>
        <taxon>Dikarya</taxon>
        <taxon>Basidiomycota</taxon>
        <taxon>Agaricomycotina</taxon>
        <taxon>Agaricomycetes</taxon>
        <taxon>Russulales</taxon>
        <taxon>Hericiaceae</taxon>
        <taxon>Hericium</taxon>
    </lineage>
</organism>
<evidence type="ECO:0000256" key="1">
    <source>
        <dbReference type="SAM" id="MobiDB-lite"/>
    </source>
</evidence>
<feature type="compositionally biased region" description="Polar residues" evidence="1">
    <location>
        <begin position="544"/>
        <end position="558"/>
    </location>
</feature>
<dbReference type="EMBL" id="SFCI01002135">
    <property type="protein sequence ID" value="TFY74355.1"/>
    <property type="molecule type" value="Genomic_DNA"/>
</dbReference>
<dbReference type="SUPFAM" id="SSF81383">
    <property type="entry name" value="F-box domain"/>
    <property type="match status" value="1"/>
</dbReference>
<proteinExistence type="predicted"/>
<feature type="region of interest" description="Disordered" evidence="1">
    <location>
        <begin position="521"/>
        <end position="558"/>
    </location>
</feature>
<feature type="domain" description="F-box" evidence="2">
    <location>
        <begin position="63"/>
        <end position="117"/>
    </location>
</feature>